<dbReference type="SUPFAM" id="SSF53474">
    <property type="entry name" value="alpha/beta-Hydrolases"/>
    <property type="match status" value="1"/>
</dbReference>
<feature type="domain" description="Alpha/beta hydrolase fold-3" evidence="2">
    <location>
        <begin position="178"/>
        <end position="375"/>
    </location>
</feature>
<dbReference type="Gene3D" id="3.40.50.1820">
    <property type="entry name" value="alpha/beta hydrolase"/>
    <property type="match status" value="1"/>
</dbReference>
<dbReference type="Proteomes" id="UP000245699">
    <property type="component" value="Unassembled WGS sequence"/>
</dbReference>
<proteinExistence type="predicted"/>
<dbReference type="Pfam" id="PF07859">
    <property type="entry name" value="Abhydrolase_3"/>
    <property type="match status" value="1"/>
</dbReference>
<evidence type="ECO:0000256" key="1">
    <source>
        <dbReference type="ARBA" id="ARBA00022801"/>
    </source>
</evidence>
<dbReference type="EMBL" id="MBFT01000167">
    <property type="protein sequence ID" value="PVU95831.1"/>
    <property type="molecule type" value="Genomic_DNA"/>
</dbReference>
<dbReference type="InterPro" id="IPR050300">
    <property type="entry name" value="GDXG_lipolytic_enzyme"/>
</dbReference>
<dbReference type="AlphaFoldDB" id="A0A2T9YU29"/>
<gene>
    <name evidence="3" type="ORF">BB559_002586</name>
</gene>
<evidence type="ECO:0000259" key="2">
    <source>
        <dbReference type="Pfam" id="PF07859"/>
    </source>
</evidence>
<dbReference type="InterPro" id="IPR013094">
    <property type="entry name" value="AB_hydrolase_3"/>
</dbReference>
<evidence type="ECO:0000313" key="4">
    <source>
        <dbReference type="Proteomes" id="UP000245699"/>
    </source>
</evidence>
<dbReference type="GO" id="GO:0016787">
    <property type="term" value="F:hydrolase activity"/>
    <property type="evidence" value="ECO:0007669"/>
    <property type="project" value="UniProtKB-KW"/>
</dbReference>
<protein>
    <recommendedName>
        <fullName evidence="2">Alpha/beta hydrolase fold-3 domain-containing protein</fullName>
    </recommendedName>
</protein>
<accession>A0A2T9YU29</accession>
<sequence>MTEIAKRIFEINGLFPIKEELDAKCMEIAGETTRKYFTEGPPLKNWTLGFNITLNLLRQLPSPLSPRTEPLTEETLDYDELVKNLALARISNDNISIRGGNHSRHTYFINKEELFISPHKFIDELASKDRQSSKNNSPRSLFSEIVAHDSVVEKAIKDGYTKNQVLDIHPLSKDEVVMIYYHAGGYILSSPHAHMSGATDISKETGYRVFIPSYRYSPENPFPAPIHDGYIFFQYVLSLGYKPENIIAMGCSAGGNLCMNVLQLLKLNNFTQPRRAILISPRCDLNPSRESYKRNASYDFLSQAGIDDAINMTRLYVGPRRKFDEEFKKLIVDPLVSPLYADMDGWPQMYILSGESELPVDDIDYLAKKIGAKETFITGVDHPGFDTEDKHLYNKFAGMVHNFILFDDAEEKHSAIKGIGHFTKRLAQKH</sequence>
<evidence type="ECO:0000313" key="3">
    <source>
        <dbReference type="EMBL" id="PVU95831.1"/>
    </source>
</evidence>
<dbReference type="STRING" id="61424.A0A2T9YU29"/>
<comment type="caution">
    <text evidence="3">The sequence shown here is derived from an EMBL/GenBank/DDBJ whole genome shotgun (WGS) entry which is preliminary data.</text>
</comment>
<reference evidence="3 4" key="1">
    <citation type="journal article" date="2018" name="MBio">
        <title>Comparative Genomics Reveals the Core Gene Toolbox for the Fungus-Insect Symbiosis.</title>
        <authorList>
            <person name="Wang Y."/>
            <person name="Stata M."/>
            <person name="Wang W."/>
            <person name="Stajich J.E."/>
            <person name="White M.M."/>
            <person name="Moncalvo J.M."/>
        </authorList>
    </citation>
    <scope>NUCLEOTIDE SEQUENCE [LARGE SCALE GENOMIC DNA]</scope>
    <source>
        <strain evidence="3 4">AUS-77-4</strain>
    </source>
</reference>
<name>A0A2T9YU29_9FUNG</name>
<organism evidence="3 4">
    <name type="scientific">Furculomyces boomerangus</name>
    <dbReference type="NCBI Taxonomy" id="61424"/>
    <lineage>
        <taxon>Eukaryota</taxon>
        <taxon>Fungi</taxon>
        <taxon>Fungi incertae sedis</taxon>
        <taxon>Zoopagomycota</taxon>
        <taxon>Kickxellomycotina</taxon>
        <taxon>Harpellomycetes</taxon>
        <taxon>Harpellales</taxon>
        <taxon>Harpellaceae</taxon>
        <taxon>Furculomyces</taxon>
    </lineage>
</organism>
<keyword evidence="1" id="KW-0378">Hydrolase</keyword>
<dbReference type="PANTHER" id="PTHR48081">
    <property type="entry name" value="AB HYDROLASE SUPERFAMILY PROTEIN C4A8.06C"/>
    <property type="match status" value="1"/>
</dbReference>
<dbReference type="PANTHER" id="PTHR48081:SF8">
    <property type="entry name" value="ALPHA_BETA HYDROLASE FOLD-3 DOMAIN-CONTAINING PROTEIN-RELATED"/>
    <property type="match status" value="1"/>
</dbReference>
<dbReference type="InterPro" id="IPR029058">
    <property type="entry name" value="AB_hydrolase_fold"/>
</dbReference>
<keyword evidence="4" id="KW-1185">Reference proteome</keyword>
<dbReference type="OrthoDB" id="408631at2759"/>